<name>A0ABP7QY12_9SPHI</name>
<evidence type="ECO:0000313" key="2">
    <source>
        <dbReference type="Proteomes" id="UP001500742"/>
    </source>
</evidence>
<dbReference type="RefSeq" id="WP_259086955.1">
    <property type="nucleotide sequence ID" value="NZ_BAAAZC010000031.1"/>
</dbReference>
<proteinExistence type="predicted"/>
<organism evidence="1 2">
    <name type="scientific">Mucilaginibacter dorajii</name>
    <dbReference type="NCBI Taxonomy" id="692994"/>
    <lineage>
        <taxon>Bacteria</taxon>
        <taxon>Pseudomonadati</taxon>
        <taxon>Bacteroidota</taxon>
        <taxon>Sphingobacteriia</taxon>
        <taxon>Sphingobacteriales</taxon>
        <taxon>Sphingobacteriaceae</taxon>
        <taxon>Mucilaginibacter</taxon>
    </lineage>
</organism>
<protein>
    <submittedName>
        <fullName evidence="1">Uncharacterized protein</fullName>
    </submittedName>
</protein>
<reference evidence="2" key="1">
    <citation type="journal article" date="2019" name="Int. J. Syst. Evol. Microbiol.">
        <title>The Global Catalogue of Microorganisms (GCM) 10K type strain sequencing project: providing services to taxonomists for standard genome sequencing and annotation.</title>
        <authorList>
            <consortium name="The Broad Institute Genomics Platform"/>
            <consortium name="The Broad Institute Genome Sequencing Center for Infectious Disease"/>
            <person name="Wu L."/>
            <person name="Ma J."/>
        </authorList>
    </citation>
    <scope>NUCLEOTIDE SEQUENCE [LARGE SCALE GENOMIC DNA]</scope>
    <source>
        <strain evidence="2">JCM 16601</strain>
    </source>
</reference>
<gene>
    <name evidence="1" type="ORF">GCM10022210_48630</name>
</gene>
<dbReference type="Proteomes" id="UP001500742">
    <property type="component" value="Unassembled WGS sequence"/>
</dbReference>
<accession>A0ABP7QY12</accession>
<comment type="caution">
    <text evidence="1">The sequence shown here is derived from an EMBL/GenBank/DDBJ whole genome shotgun (WGS) entry which is preliminary data.</text>
</comment>
<evidence type="ECO:0000313" key="1">
    <source>
        <dbReference type="EMBL" id="GAA3989604.1"/>
    </source>
</evidence>
<keyword evidence="2" id="KW-1185">Reference proteome</keyword>
<dbReference type="EMBL" id="BAAAZC010000031">
    <property type="protein sequence ID" value="GAA3989604.1"/>
    <property type="molecule type" value="Genomic_DNA"/>
</dbReference>
<sequence length="76" mass="8813">MSLPLRITFNDTDYTYTVLTRSINKETTAIKISLLGEEFTIVRNQQHQWYAMETSIGDKDDLLCAIAKNVALRYRL</sequence>